<name>A0ABQ1YVI0_9BACL</name>
<gene>
    <name evidence="1" type="ORF">GCM10008013_48990</name>
</gene>
<evidence type="ECO:0000313" key="2">
    <source>
        <dbReference type="Proteomes" id="UP000659344"/>
    </source>
</evidence>
<proteinExistence type="predicted"/>
<dbReference type="Proteomes" id="UP000659344">
    <property type="component" value="Unassembled WGS sequence"/>
</dbReference>
<comment type="caution">
    <text evidence="1">The sequence shown here is derived from an EMBL/GenBank/DDBJ whole genome shotgun (WGS) entry which is preliminary data.</text>
</comment>
<sequence length="54" mass="6149">MNFSIPSFGWSRKPNLANSLGVMSQKYQKNNEKINEPGDQGMRIAIRQQPIQAE</sequence>
<accession>A0ABQ1YVI0</accession>
<evidence type="ECO:0000313" key="1">
    <source>
        <dbReference type="EMBL" id="GGH39894.1"/>
    </source>
</evidence>
<keyword evidence="2" id="KW-1185">Reference proteome</keyword>
<organism evidence="1 2">
    <name type="scientific">Paenibacillus segetis</name>
    <dbReference type="NCBI Taxonomy" id="1325360"/>
    <lineage>
        <taxon>Bacteria</taxon>
        <taxon>Bacillati</taxon>
        <taxon>Bacillota</taxon>
        <taxon>Bacilli</taxon>
        <taxon>Bacillales</taxon>
        <taxon>Paenibacillaceae</taxon>
        <taxon>Paenibacillus</taxon>
    </lineage>
</organism>
<reference evidence="2" key="1">
    <citation type="journal article" date="2019" name="Int. J. Syst. Evol. Microbiol.">
        <title>The Global Catalogue of Microorganisms (GCM) 10K type strain sequencing project: providing services to taxonomists for standard genome sequencing and annotation.</title>
        <authorList>
            <consortium name="The Broad Institute Genomics Platform"/>
            <consortium name="The Broad Institute Genome Sequencing Center for Infectious Disease"/>
            <person name="Wu L."/>
            <person name="Ma J."/>
        </authorList>
    </citation>
    <scope>NUCLEOTIDE SEQUENCE [LARGE SCALE GENOMIC DNA]</scope>
    <source>
        <strain evidence="2">CGMCC 1.12769</strain>
    </source>
</reference>
<protein>
    <submittedName>
        <fullName evidence="1">Uncharacterized protein</fullName>
    </submittedName>
</protein>
<dbReference type="EMBL" id="BMFT01000007">
    <property type="protein sequence ID" value="GGH39894.1"/>
    <property type="molecule type" value="Genomic_DNA"/>
</dbReference>